<keyword evidence="1" id="KW-0812">Transmembrane</keyword>
<feature type="transmembrane region" description="Helical" evidence="1">
    <location>
        <begin position="59"/>
        <end position="77"/>
    </location>
</feature>
<sequence>MKGSGYDIEHIFENSFILEFYLNNLTISPDMKVNSLTHKFTSLPSQLPILYLKLLLRLFLRRLFPAILLIVSLYFFIANTKKKEYEQSTQPTITTTVCLSDCDFIPSTDEFIRTYTPKTLLGTKNDTTRVEPTVERIRLLLEKIRSKEDKYQSILNTFDVFNMTNPNISFKPYLFGSNVDEIKILYNRYIKLMNDNKTIQIDETFIDYLRKISSYLSDSLKNQRTNTFPVKCSRKPVFVLASDGGFFDGLQGTIHTLDTFWPNYTIIVYDMGYSPAQKNLLKTKCKQCTVIQFPFASIEKVAPHIRTLGNYAFKPFVVQDALRRYGQIIYGDSSARFNHNSFDPVLYDNYIRGFAARELPGHFLPCYTRSGAFSYFNQSYTNYDDIYMAEANFLVVTDTFLTRLIMKAWLMCALDTDCLITESTKALCSRTSAGVHRYDQSAMVIILTHFFFQGNRLGWLNGNANDPTPYDMFTSVIKHLGDIKRGEREPNYLPEKKIP</sequence>
<dbReference type="Proteomes" id="UP000663877">
    <property type="component" value="Unassembled WGS sequence"/>
</dbReference>
<keyword evidence="1" id="KW-1133">Transmembrane helix</keyword>
<reference evidence="2" key="1">
    <citation type="submission" date="2021-02" db="EMBL/GenBank/DDBJ databases">
        <authorList>
            <person name="Nowell W R."/>
        </authorList>
    </citation>
    <scope>NUCLEOTIDE SEQUENCE</scope>
</reference>
<keyword evidence="1" id="KW-0472">Membrane</keyword>
<name>A0A815B8M8_9BILA</name>
<dbReference type="EMBL" id="CAJNOI010000395">
    <property type="protein sequence ID" value="CAF1266796.1"/>
    <property type="molecule type" value="Genomic_DNA"/>
</dbReference>
<evidence type="ECO:0000313" key="4">
    <source>
        <dbReference type="Proteomes" id="UP000663832"/>
    </source>
</evidence>
<dbReference type="Proteomes" id="UP000663832">
    <property type="component" value="Unassembled WGS sequence"/>
</dbReference>
<dbReference type="EMBL" id="CAJNOM010000740">
    <property type="protein sequence ID" value="CAF1553879.1"/>
    <property type="molecule type" value="Genomic_DNA"/>
</dbReference>
<protein>
    <submittedName>
        <fullName evidence="2">Uncharacterized protein</fullName>
    </submittedName>
</protein>
<dbReference type="PANTHER" id="PTHR31389">
    <property type="entry name" value="LD39211P"/>
    <property type="match status" value="1"/>
</dbReference>
<gene>
    <name evidence="2" type="ORF">BJG266_LOCUS30434</name>
    <name evidence="3" type="ORF">QVE165_LOCUS47314</name>
</gene>
<evidence type="ECO:0000256" key="1">
    <source>
        <dbReference type="SAM" id="Phobius"/>
    </source>
</evidence>
<evidence type="ECO:0000313" key="3">
    <source>
        <dbReference type="EMBL" id="CAF1553879.1"/>
    </source>
</evidence>
<keyword evidence="4" id="KW-1185">Reference proteome</keyword>
<dbReference type="AlphaFoldDB" id="A0A815B8M8"/>
<dbReference type="PANTHER" id="PTHR31389:SF4">
    <property type="entry name" value="LD39211P"/>
    <property type="match status" value="1"/>
</dbReference>
<comment type="caution">
    <text evidence="2">The sequence shown here is derived from an EMBL/GenBank/DDBJ whole genome shotgun (WGS) entry which is preliminary data.</text>
</comment>
<evidence type="ECO:0000313" key="2">
    <source>
        <dbReference type="EMBL" id="CAF1266796.1"/>
    </source>
</evidence>
<accession>A0A815B8M8</accession>
<evidence type="ECO:0000313" key="5">
    <source>
        <dbReference type="Proteomes" id="UP000663877"/>
    </source>
</evidence>
<proteinExistence type="predicted"/>
<organism evidence="2 5">
    <name type="scientific">Adineta steineri</name>
    <dbReference type="NCBI Taxonomy" id="433720"/>
    <lineage>
        <taxon>Eukaryota</taxon>
        <taxon>Metazoa</taxon>
        <taxon>Spiralia</taxon>
        <taxon>Gnathifera</taxon>
        <taxon>Rotifera</taxon>
        <taxon>Eurotatoria</taxon>
        <taxon>Bdelloidea</taxon>
        <taxon>Adinetida</taxon>
        <taxon>Adinetidae</taxon>
        <taxon>Adineta</taxon>
    </lineage>
</organism>
<dbReference type="OrthoDB" id="5954868at2759"/>